<protein>
    <recommendedName>
        <fullName evidence="3">Transglycosylase SLT domain-containing protein</fullName>
    </recommendedName>
</protein>
<dbReference type="InterPro" id="IPR023346">
    <property type="entry name" value="Lysozyme-like_dom_sf"/>
</dbReference>
<evidence type="ECO:0000313" key="1">
    <source>
        <dbReference type="EMBL" id="AYF99814.1"/>
    </source>
</evidence>
<accession>A0A387B7P9</accession>
<gene>
    <name evidence="1" type="ORF">D7I46_01165</name>
</gene>
<name>A0A387B7P9_9LACT</name>
<dbReference type="AlphaFoldDB" id="A0A387B7P9"/>
<keyword evidence="2" id="KW-1185">Reference proteome</keyword>
<dbReference type="Proteomes" id="UP000269374">
    <property type="component" value="Chromosome"/>
</dbReference>
<proteinExistence type="predicted"/>
<sequence>MQSITGGDAGTWATIIQRESSGNMDANNSTHFGLFQSDTAYIGMTLEQECANAKEKYDSQGFAGAWLNYE</sequence>
<evidence type="ECO:0008006" key="3">
    <source>
        <dbReference type="Google" id="ProtNLM"/>
    </source>
</evidence>
<dbReference type="EMBL" id="CP032627">
    <property type="protein sequence ID" value="AYF99814.1"/>
    <property type="molecule type" value="Genomic_DNA"/>
</dbReference>
<organism evidence="1 2">
    <name type="scientific">Lactococcus allomyrinae</name>
    <dbReference type="NCBI Taxonomy" id="2419773"/>
    <lineage>
        <taxon>Bacteria</taxon>
        <taxon>Bacillati</taxon>
        <taxon>Bacillota</taxon>
        <taxon>Bacilli</taxon>
        <taxon>Lactobacillales</taxon>
        <taxon>Streptococcaceae</taxon>
        <taxon>Lactococcus</taxon>
    </lineage>
</organism>
<dbReference type="KEGG" id="lact:D7I46_01165"/>
<dbReference type="OrthoDB" id="2241791at2"/>
<dbReference type="SUPFAM" id="SSF53955">
    <property type="entry name" value="Lysozyme-like"/>
    <property type="match status" value="1"/>
</dbReference>
<evidence type="ECO:0000313" key="2">
    <source>
        <dbReference type="Proteomes" id="UP000269374"/>
    </source>
</evidence>
<reference evidence="1 2" key="1">
    <citation type="submission" date="2018-09" db="EMBL/GenBank/DDBJ databases">
        <title>Genome sequencing of strain 1JSPR-7.</title>
        <authorList>
            <person name="Heo J."/>
            <person name="Kim S.-J."/>
            <person name="Kwon S.-W."/>
        </authorList>
    </citation>
    <scope>NUCLEOTIDE SEQUENCE [LARGE SCALE GENOMIC DNA]</scope>
    <source>
        <strain evidence="1 2">1JSPR-7</strain>
    </source>
</reference>